<evidence type="ECO:0000313" key="3">
    <source>
        <dbReference type="Proteomes" id="UP000256970"/>
    </source>
</evidence>
<organism evidence="2 3">
    <name type="scientific">Tetradesmus obliquus</name>
    <name type="common">Green alga</name>
    <name type="synonym">Acutodesmus obliquus</name>
    <dbReference type="NCBI Taxonomy" id="3088"/>
    <lineage>
        <taxon>Eukaryota</taxon>
        <taxon>Viridiplantae</taxon>
        <taxon>Chlorophyta</taxon>
        <taxon>core chlorophytes</taxon>
        <taxon>Chlorophyceae</taxon>
        <taxon>CS clade</taxon>
        <taxon>Sphaeropleales</taxon>
        <taxon>Scenedesmaceae</taxon>
        <taxon>Tetradesmus</taxon>
    </lineage>
</organism>
<name>A0A383W5A9_TETOB</name>
<dbReference type="GO" id="GO:0031267">
    <property type="term" value="F:small GTPase binding"/>
    <property type="evidence" value="ECO:0007669"/>
    <property type="project" value="TreeGrafter"/>
</dbReference>
<gene>
    <name evidence="2" type="ORF">BQ4739_LOCUS12962</name>
</gene>
<proteinExistence type="predicted"/>
<reference evidence="2 3" key="1">
    <citation type="submission" date="2016-10" db="EMBL/GenBank/DDBJ databases">
        <authorList>
            <person name="Cai Z."/>
        </authorList>
    </citation>
    <scope>NUCLEOTIDE SEQUENCE [LARGE SCALE GENOMIC DNA]</scope>
</reference>
<sequence>MASQLKDAYGFALLATGEDQRLLQASWAAAKKRADSWSAVSKQLRSTSSSCSDTASGPDQRRSLALKPLVRRGIPFELRPTQWFQLSGAAARQAAAGSGYYDKLSGINGLPVNMLLQVSEDLSPGIFQFRIHPLFKKQEGMDAVRRILCGYLQHNPAGYFRGLAHIAGFLLIVMGLDSEQQAFWTLAALLEDKLFPYCSGQGAYGIKVELRVLDTLVAKKLPKVASHLAKLETNSTAVTPSWLSSLFTTTLPAEVTARIFDCLLLEGSKVLQRVGLALLKHYETSICAASHPAQLRKVLDSRAARLYDAESLLNTAFKGVGAMPTAVIAGVRSAAAAAVDAQMEEQRRRLELIVCRTH</sequence>
<dbReference type="PROSITE" id="PS50086">
    <property type="entry name" value="TBC_RABGAP"/>
    <property type="match status" value="1"/>
</dbReference>
<dbReference type="STRING" id="3088.A0A383W5A9"/>
<feature type="domain" description="Rab-GAP TBC" evidence="1">
    <location>
        <begin position="73"/>
        <end position="267"/>
    </location>
</feature>
<protein>
    <recommendedName>
        <fullName evidence="1">Rab-GAP TBC domain-containing protein</fullName>
    </recommendedName>
</protein>
<evidence type="ECO:0000259" key="1">
    <source>
        <dbReference type="PROSITE" id="PS50086"/>
    </source>
</evidence>
<dbReference type="InterPro" id="IPR050302">
    <property type="entry name" value="Rab_GAP_TBC_domain"/>
</dbReference>
<dbReference type="SMART" id="SM00164">
    <property type="entry name" value="TBC"/>
    <property type="match status" value="1"/>
</dbReference>
<dbReference type="AlphaFoldDB" id="A0A383W5A9"/>
<keyword evidence="3" id="KW-1185">Reference proteome</keyword>
<dbReference type="PANTHER" id="PTHR47219:SF20">
    <property type="entry name" value="TBC1 DOMAIN FAMILY MEMBER 2B"/>
    <property type="match status" value="1"/>
</dbReference>
<dbReference type="EMBL" id="FNXT01001166">
    <property type="protein sequence ID" value="SZX72818.1"/>
    <property type="molecule type" value="Genomic_DNA"/>
</dbReference>
<dbReference type="Proteomes" id="UP000256970">
    <property type="component" value="Unassembled WGS sequence"/>
</dbReference>
<accession>A0A383W5A9</accession>
<evidence type="ECO:0000313" key="2">
    <source>
        <dbReference type="EMBL" id="SZX72818.1"/>
    </source>
</evidence>
<dbReference type="Gene3D" id="1.10.8.270">
    <property type="entry name" value="putative rabgap domain of human tbc1 domain family member 14 like domains"/>
    <property type="match status" value="1"/>
</dbReference>
<dbReference type="PANTHER" id="PTHR47219">
    <property type="entry name" value="RAB GTPASE-ACTIVATING PROTEIN 1-LIKE"/>
    <property type="match status" value="1"/>
</dbReference>
<dbReference type="SUPFAM" id="SSF47923">
    <property type="entry name" value="Ypt/Rab-GAP domain of gyp1p"/>
    <property type="match status" value="2"/>
</dbReference>
<dbReference type="Gene3D" id="1.10.472.80">
    <property type="entry name" value="Ypt/Rab-GAP domain of gyp1p, domain 3"/>
    <property type="match status" value="1"/>
</dbReference>
<dbReference type="InterPro" id="IPR035969">
    <property type="entry name" value="Rab-GAP_TBC_sf"/>
</dbReference>
<dbReference type="InterPro" id="IPR000195">
    <property type="entry name" value="Rab-GAP-TBC_dom"/>
</dbReference>
<dbReference type="GO" id="GO:0005096">
    <property type="term" value="F:GTPase activator activity"/>
    <property type="evidence" value="ECO:0007669"/>
    <property type="project" value="TreeGrafter"/>
</dbReference>
<dbReference type="Pfam" id="PF00566">
    <property type="entry name" value="RabGAP-TBC"/>
    <property type="match status" value="1"/>
</dbReference>